<protein>
    <submittedName>
        <fullName evidence="2">Uncharacterized protein</fullName>
    </submittedName>
</protein>
<proteinExistence type="predicted"/>
<dbReference type="PANTHER" id="PTHR46830:SF1">
    <property type="entry name" value="ALPHA-1,4-N-ACETYLGLUCOSAMINYLTRANSFERASE"/>
    <property type="match status" value="1"/>
</dbReference>
<evidence type="ECO:0000313" key="2">
    <source>
        <dbReference type="EMBL" id="GAV01137.1"/>
    </source>
</evidence>
<sequence>MISKKQYHHVIRLLVALIAIFILLLLWNTSILRYHLPWHDYQWTFSRGIPVPACSGTSNDSAVTSASNQEAGLIVHYVRLYPVPKPNKNDHSLNVLDCLSVYSVLLNLKPQSIYLHTNVPSFWPFGNCESLLELTIDWSLVKVFCAPLQYTSGIKRIAHIAHEADIRKFRAVEEYGGLVLDFDVYVINGVLLRQLIEKHPCIVCHEVDRLNAGFFGCRTRQAEYPKLVLASYHAKYNPYCWLCSSGYEPFEIWKKNQDTASVIAGVCDHESGVVETENWATLPAFHSYWHRSSFTVQDVRQLRSTLGDVLRWLLKDAPSDLAGKAIPVEW</sequence>
<keyword evidence="1" id="KW-0472">Membrane</keyword>
<feature type="transmembrane region" description="Helical" evidence="1">
    <location>
        <begin position="9"/>
        <end position="27"/>
    </location>
</feature>
<keyword evidence="1" id="KW-1133">Transmembrane helix</keyword>
<comment type="caution">
    <text evidence="2">The sequence shown here is derived from an EMBL/GenBank/DDBJ whole genome shotgun (WGS) entry which is preliminary data.</text>
</comment>
<dbReference type="AlphaFoldDB" id="A0A1D1VHK0"/>
<accession>A0A1D1VHK0</accession>
<keyword evidence="1" id="KW-0812">Transmembrane</keyword>
<dbReference type="EMBL" id="BDGG01000007">
    <property type="protein sequence ID" value="GAV01137.1"/>
    <property type="molecule type" value="Genomic_DNA"/>
</dbReference>
<organism evidence="2 3">
    <name type="scientific">Ramazzottius varieornatus</name>
    <name type="common">Water bear</name>
    <name type="synonym">Tardigrade</name>
    <dbReference type="NCBI Taxonomy" id="947166"/>
    <lineage>
        <taxon>Eukaryota</taxon>
        <taxon>Metazoa</taxon>
        <taxon>Ecdysozoa</taxon>
        <taxon>Tardigrada</taxon>
        <taxon>Eutardigrada</taxon>
        <taxon>Parachela</taxon>
        <taxon>Hypsibioidea</taxon>
        <taxon>Ramazzottiidae</taxon>
        <taxon>Ramazzottius</taxon>
    </lineage>
</organism>
<dbReference type="OrthoDB" id="409543at2759"/>
<gene>
    <name evidence="2" type="primary">RvY_11893-1</name>
    <name evidence="2" type="synonym">RvY_11893.1</name>
    <name evidence="2" type="ORF">RvY_11893</name>
</gene>
<name>A0A1D1VHK0_RAMVA</name>
<keyword evidence="3" id="KW-1185">Reference proteome</keyword>
<dbReference type="Proteomes" id="UP000186922">
    <property type="component" value="Unassembled WGS sequence"/>
</dbReference>
<evidence type="ECO:0000313" key="3">
    <source>
        <dbReference type="Proteomes" id="UP000186922"/>
    </source>
</evidence>
<dbReference type="PANTHER" id="PTHR46830">
    <property type="entry name" value="TRANSFERASE, PUTATIVE-RELATED"/>
    <property type="match status" value="1"/>
</dbReference>
<reference evidence="2 3" key="1">
    <citation type="journal article" date="2016" name="Nat. Commun.">
        <title>Extremotolerant tardigrade genome and improved radiotolerance of human cultured cells by tardigrade-unique protein.</title>
        <authorList>
            <person name="Hashimoto T."/>
            <person name="Horikawa D.D."/>
            <person name="Saito Y."/>
            <person name="Kuwahara H."/>
            <person name="Kozuka-Hata H."/>
            <person name="Shin-I T."/>
            <person name="Minakuchi Y."/>
            <person name="Ohishi K."/>
            <person name="Motoyama A."/>
            <person name="Aizu T."/>
            <person name="Enomoto A."/>
            <person name="Kondo K."/>
            <person name="Tanaka S."/>
            <person name="Hara Y."/>
            <person name="Koshikawa S."/>
            <person name="Sagara H."/>
            <person name="Miura T."/>
            <person name="Yokobori S."/>
            <person name="Miyagawa K."/>
            <person name="Suzuki Y."/>
            <person name="Kubo T."/>
            <person name="Oyama M."/>
            <person name="Kohara Y."/>
            <person name="Fujiyama A."/>
            <person name="Arakawa K."/>
            <person name="Katayama T."/>
            <person name="Toyoda A."/>
            <person name="Kunieda T."/>
        </authorList>
    </citation>
    <scope>NUCLEOTIDE SEQUENCE [LARGE SCALE GENOMIC DNA]</scope>
    <source>
        <strain evidence="2 3">YOKOZUNA-1</strain>
    </source>
</reference>
<evidence type="ECO:0000256" key="1">
    <source>
        <dbReference type="SAM" id="Phobius"/>
    </source>
</evidence>